<dbReference type="GeneID" id="13292718"/>
<feature type="compositionally biased region" description="Low complexity" evidence="1">
    <location>
        <begin position="48"/>
        <end position="63"/>
    </location>
</feature>
<dbReference type="HOGENOM" id="CLU_016858_1_0_1"/>
<evidence type="ECO:0000256" key="1">
    <source>
        <dbReference type="SAM" id="MobiDB-lite"/>
    </source>
</evidence>
<evidence type="ECO:0000313" key="2">
    <source>
        <dbReference type="EMBL" id="CBX99899.1"/>
    </source>
</evidence>
<gene>
    <name evidence="2" type="ORF">LEMA_P074880.1</name>
</gene>
<dbReference type="eggNOG" id="ENOG502S1V6">
    <property type="taxonomic scope" value="Eukaryota"/>
</dbReference>
<dbReference type="OMA" id="PYLEMFT"/>
<organism evidence="3">
    <name type="scientific">Leptosphaeria maculans (strain JN3 / isolate v23.1.3 / race Av1-4-5-6-7-8)</name>
    <name type="common">Blackleg fungus</name>
    <name type="synonym">Phoma lingam</name>
    <dbReference type="NCBI Taxonomy" id="985895"/>
    <lineage>
        <taxon>Eukaryota</taxon>
        <taxon>Fungi</taxon>
        <taxon>Dikarya</taxon>
        <taxon>Ascomycota</taxon>
        <taxon>Pezizomycotina</taxon>
        <taxon>Dothideomycetes</taxon>
        <taxon>Pleosporomycetidae</taxon>
        <taxon>Pleosporales</taxon>
        <taxon>Pleosporineae</taxon>
        <taxon>Leptosphaeriaceae</taxon>
        <taxon>Plenodomus</taxon>
        <taxon>Plenodomus lingam/Leptosphaeria maculans species complex</taxon>
    </lineage>
</organism>
<dbReference type="Proteomes" id="UP000002668">
    <property type="component" value="Genome"/>
</dbReference>
<feature type="region of interest" description="Disordered" evidence="1">
    <location>
        <begin position="1"/>
        <end position="200"/>
    </location>
</feature>
<proteinExistence type="predicted"/>
<dbReference type="OrthoDB" id="4160836at2759"/>
<dbReference type="RefSeq" id="XP_003843378.1">
    <property type="nucleotide sequence ID" value="XM_003843330.1"/>
</dbReference>
<feature type="compositionally biased region" description="Basic residues" evidence="1">
    <location>
        <begin position="1"/>
        <end position="10"/>
    </location>
</feature>
<evidence type="ECO:0000313" key="3">
    <source>
        <dbReference type="Proteomes" id="UP000002668"/>
    </source>
</evidence>
<dbReference type="InParanoid" id="E5A8F4"/>
<protein>
    <submittedName>
        <fullName evidence="2">Uncharacterized protein</fullName>
    </submittedName>
</protein>
<sequence length="531" mass="59855">MDEPARKRRRTDSPEEHGRQSSPLKKPPQRPSFASPTKASLARNYPDLLRAASAASPGPRANGRSSYVQARDQQARQPILEETEDRNAIFRARRTLKRSPVPRIAQDEDGSELPATSSVADTEEQDDSRQGLPYSSPSRRPHRVREPVTQSPLKNKAPLVKENSLTRAVADNPAGKDRAPDPTQTRDSPDPELEKKKQERARLQREIEHLNSQVSRCAQEIVKEQQRAPQESMPASERNNLVNFITEISGIDAEQNQPTPVSSLLCSFLPFSALSVPRPRVKEPENPIPSHRPVEVADPMPYLQMFTSMQFSTEISLPRGKVSLSSNRVHQKHTIDIVGPQRLLTAQVSILLDALANAIIDLRILRLSSWAERELGTHIREKAEDQDLGTICWAIESYWELAKKRAQYWQRCETAFAHLIAGHASEDSENIARPTRPKQVMPRKDLSRHLGRDILVLQDEHVLLKLKWRIGFDWTGEAESEVMVESAFPRVWSEADIGDSLKKVPETFASLLRTKGAFEATRIMAALLFAK</sequence>
<feature type="compositionally biased region" description="Polar residues" evidence="1">
    <location>
        <begin position="64"/>
        <end position="76"/>
    </location>
</feature>
<feature type="compositionally biased region" description="Basic and acidic residues" evidence="1">
    <location>
        <begin position="187"/>
        <end position="200"/>
    </location>
</feature>
<dbReference type="VEuPathDB" id="FungiDB:LEMA_P074880.1"/>
<keyword evidence="3" id="KW-1185">Reference proteome</keyword>
<accession>E5A8F4</accession>
<name>E5A8F4_LEPMJ</name>
<dbReference type="STRING" id="985895.E5A8F4"/>
<dbReference type="EMBL" id="FP929137">
    <property type="protein sequence ID" value="CBX99899.1"/>
    <property type="molecule type" value="Genomic_DNA"/>
</dbReference>
<reference evidence="3" key="1">
    <citation type="journal article" date="2011" name="Nat. Commun.">
        <title>Effector diversification within compartments of the Leptosphaeria maculans genome affected by Repeat-Induced Point mutations.</title>
        <authorList>
            <person name="Rouxel T."/>
            <person name="Grandaubert J."/>
            <person name="Hane J.K."/>
            <person name="Hoede C."/>
            <person name="van de Wouw A.P."/>
            <person name="Couloux A."/>
            <person name="Dominguez V."/>
            <person name="Anthouard V."/>
            <person name="Bally P."/>
            <person name="Bourras S."/>
            <person name="Cozijnsen A.J."/>
            <person name="Ciuffetti L.M."/>
            <person name="Degrave A."/>
            <person name="Dilmaghani A."/>
            <person name="Duret L."/>
            <person name="Fudal I."/>
            <person name="Goodwin S.B."/>
            <person name="Gout L."/>
            <person name="Glaser N."/>
            <person name="Linglin J."/>
            <person name="Kema G.H.J."/>
            <person name="Lapalu N."/>
            <person name="Lawrence C.B."/>
            <person name="May K."/>
            <person name="Meyer M."/>
            <person name="Ollivier B."/>
            <person name="Poulain J."/>
            <person name="Schoch C.L."/>
            <person name="Simon A."/>
            <person name="Spatafora J.W."/>
            <person name="Stachowiak A."/>
            <person name="Turgeon B.G."/>
            <person name="Tyler B.M."/>
            <person name="Vincent D."/>
            <person name="Weissenbach J."/>
            <person name="Amselem J."/>
            <person name="Quesneville H."/>
            <person name="Oliver R.P."/>
            <person name="Wincker P."/>
            <person name="Balesdent M.-H."/>
            <person name="Howlett B.J."/>
        </authorList>
    </citation>
    <scope>NUCLEOTIDE SEQUENCE [LARGE SCALE GENOMIC DNA]</scope>
    <source>
        <strain evidence="3">JN3 / isolate v23.1.3 / race Av1-4-5-6-7-8</strain>
    </source>
</reference>
<dbReference type="AlphaFoldDB" id="E5A8F4"/>